<dbReference type="InterPro" id="IPR019388">
    <property type="entry name" value="FIT"/>
</dbReference>
<evidence type="ECO:0000256" key="6">
    <source>
        <dbReference type="ARBA" id="ARBA00023098"/>
    </source>
</evidence>
<proteinExistence type="predicted"/>
<dbReference type="OrthoDB" id="5579088at2759"/>
<keyword evidence="3" id="KW-0378">Hydrolase</keyword>
<feature type="transmembrane region" description="Helical" evidence="8">
    <location>
        <begin position="246"/>
        <end position="264"/>
    </location>
</feature>
<keyword evidence="7 8" id="KW-0472">Membrane</keyword>
<sequence length="269" mass="30950">MSLEYFVKTICDRKVKPIKYSFDKEIHIFYFIYPIILIVGLILSLFIPNDWKSFYFFSSRNLVNKLFAYKGNIIFTVLYTLLSISRVVSIPLKKQLMISLLPIPNTISVNNEKNNKSKLKVALSQITKFILKNLILYINFFIIDHLFVFTGGNCFVDDEPVTSITDSQVCGKLNGVWKGGFDISGHFCFIVSISLVLFNELKIMIDDYQFKQANKIISTLTLVTLFTWCCVLVVTSVFYHTLVEKILGLSMGYICPLVIYSKIFEKVLI</sequence>
<dbReference type="GO" id="GO:0010945">
    <property type="term" value="F:coenzyme A diphosphatase activity"/>
    <property type="evidence" value="ECO:0007669"/>
    <property type="project" value="InterPro"/>
</dbReference>
<dbReference type="Pfam" id="PF10261">
    <property type="entry name" value="FIT"/>
    <property type="match status" value="2"/>
</dbReference>
<dbReference type="EMBL" id="LXPE01000016">
    <property type="protein sequence ID" value="OBA26561.1"/>
    <property type="molecule type" value="Genomic_DNA"/>
</dbReference>
<feature type="transmembrane region" description="Helical" evidence="8">
    <location>
        <begin position="134"/>
        <end position="156"/>
    </location>
</feature>
<feature type="transmembrane region" description="Helical" evidence="8">
    <location>
        <begin position="28"/>
        <end position="47"/>
    </location>
</feature>
<dbReference type="AlphaFoldDB" id="A0A1B7TCW6"/>
<reference evidence="10" key="1">
    <citation type="journal article" date="2016" name="Proc. Natl. Acad. Sci. U.S.A.">
        <title>Comparative genomics of biotechnologically important yeasts.</title>
        <authorList>
            <person name="Riley R."/>
            <person name="Haridas S."/>
            <person name="Wolfe K.H."/>
            <person name="Lopes M.R."/>
            <person name="Hittinger C.T."/>
            <person name="Goeker M."/>
            <person name="Salamov A.A."/>
            <person name="Wisecaver J.H."/>
            <person name="Long T.M."/>
            <person name="Calvey C.H."/>
            <person name="Aerts A.L."/>
            <person name="Barry K.W."/>
            <person name="Choi C."/>
            <person name="Clum A."/>
            <person name="Coughlan A.Y."/>
            <person name="Deshpande S."/>
            <person name="Douglass A.P."/>
            <person name="Hanson S.J."/>
            <person name="Klenk H.-P."/>
            <person name="LaButti K.M."/>
            <person name="Lapidus A."/>
            <person name="Lindquist E.A."/>
            <person name="Lipzen A.M."/>
            <person name="Meier-Kolthoff J.P."/>
            <person name="Ohm R.A."/>
            <person name="Otillar R.P."/>
            <person name="Pangilinan J.L."/>
            <person name="Peng Y."/>
            <person name="Rokas A."/>
            <person name="Rosa C.A."/>
            <person name="Scheuner C."/>
            <person name="Sibirny A.A."/>
            <person name="Slot J.C."/>
            <person name="Stielow J.B."/>
            <person name="Sun H."/>
            <person name="Kurtzman C.P."/>
            <person name="Blackwell M."/>
            <person name="Grigoriev I.V."/>
            <person name="Jeffries T.W."/>
        </authorList>
    </citation>
    <scope>NUCLEOTIDE SEQUENCE [LARGE SCALE GENOMIC DNA]</scope>
    <source>
        <strain evidence="10">NRRL Y-1626</strain>
    </source>
</reference>
<dbReference type="Proteomes" id="UP000092321">
    <property type="component" value="Unassembled WGS sequence"/>
</dbReference>
<dbReference type="PANTHER" id="PTHR23129:SF0">
    <property type="entry name" value="ACYL-COENZYME A DIPHOSPHATASE FITM2"/>
    <property type="match status" value="1"/>
</dbReference>
<name>A0A1B7TCW6_9ASCO</name>
<accession>A0A1B7TCW6</accession>
<feature type="transmembrane region" description="Helical" evidence="8">
    <location>
        <begin position="176"/>
        <end position="198"/>
    </location>
</feature>
<evidence type="ECO:0000256" key="7">
    <source>
        <dbReference type="ARBA" id="ARBA00023136"/>
    </source>
</evidence>
<feature type="transmembrane region" description="Helical" evidence="8">
    <location>
        <begin position="67"/>
        <end position="88"/>
    </location>
</feature>
<organism evidence="9 10">
    <name type="scientific">Hanseniaspora valbyensis NRRL Y-1626</name>
    <dbReference type="NCBI Taxonomy" id="766949"/>
    <lineage>
        <taxon>Eukaryota</taxon>
        <taxon>Fungi</taxon>
        <taxon>Dikarya</taxon>
        <taxon>Ascomycota</taxon>
        <taxon>Saccharomycotina</taxon>
        <taxon>Saccharomycetes</taxon>
        <taxon>Saccharomycodales</taxon>
        <taxon>Saccharomycodaceae</taxon>
        <taxon>Hanseniaspora</taxon>
    </lineage>
</organism>
<keyword evidence="10" id="KW-1185">Reference proteome</keyword>
<dbReference type="PANTHER" id="PTHR23129">
    <property type="entry name" value="ACYL-COENZYME A DIPHOSPHATASE FITM2"/>
    <property type="match status" value="1"/>
</dbReference>
<evidence type="ECO:0000256" key="3">
    <source>
        <dbReference type="ARBA" id="ARBA00022801"/>
    </source>
</evidence>
<dbReference type="GO" id="GO:0034389">
    <property type="term" value="P:lipid droplet organization"/>
    <property type="evidence" value="ECO:0007669"/>
    <property type="project" value="TreeGrafter"/>
</dbReference>
<keyword evidence="5 8" id="KW-1133">Transmembrane helix</keyword>
<comment type="caution">
    <text evidence="9">The sequence shown here is derived from an EMBL/GenBank/DDBJ whole genome shotgun (WGS) entry which is preliminary data.</text>
</comment>
<dbReference type="GO" id="GO:0008654">
    <property type="term" value="P:phospholipid biosynthetic process"/>
    <property type="evidence" value="ECO:0007669"/>
    <property type="project" value="TreeGrafter"/>
</dbReference>
<protein>
    <submittedName>
        <fullName evidence="9">Uncharacterized protein</fullName>
    </submittedName>
</protein>
<gene>
    <name evidence="9" type="ORF">HANVADRAFT_40149</name>
</gene>
<dbReference type="GO" id="GO:0019915">
    <property type="term" value="P:lipid storage"/>
    <property type="evidence" value="ECO:0007669"/>
    <property type="project" value="InterPro"/>
</dbReference>
<keyword evidence="4" id="KW-0256">Endoplasmic reticulum</keyword>
<evidence type="ECO:0000256" key="4">
    <source>
        <dbReference type="ARBA" id="ARBA00022824"/>
    </source>
</evidence>
<keyword evidence="6" id="KW-0443">Lipid metabolism</keyword>
<keyword evidence="2 8" id="KW-0812">Transmembrane</keyword>
<evidence type="ECO:0000256" key="5">
    <source>
        <dbReference type="ARBA" id="ARBA00022989"/>
    </source>
</evidence>
<evidence type="ECO:0000256" key="8">
    <source>
        <dbReference type="SAM" id="Phobius"/>
    </source>
</evidence>
<evidence type="ECO:0000256" key="1">
    <source>
        <dbReference type="ARBA" id="ARBA00004477"/>
    </source>
</evidence>
<evidence type="ECO:0000256" key="2">
    <source>
        <dbReference type="ARBA" id="ARBA00022692"/>
    </source>
</evidence>
<evidence type="ECO:0000313" key="10">
    <source>
        <dbReference type="Proteomes" id="UP000092321"/>
    </source>
</evidence>
<dbReference type="GO" id="GO:0005789">
    <property type="term" value="C:endoplasmic reticulum membrane"/>
    <property type="evidence" value="ECO:0007669"/>
    <property type="project" value="UniProtKB-SubCell"/>
</dbReference>
<comment type="subcellular location">
    <subcellularLocation>
        <location evidence="1">Endoplasmic reticulum membrane</location>
        <topology evidence="1">Multi-pass membrane protein</topology>
    </subcellularLocation>
</comment>
<feature type="transmembrane region" description="Helical" evidence="8">
    <location>
        <begin position="219"/>
        <end position="240"/>
    </location>
</feature>
<evidence type="ECO:0000313" key="9">
    <source>
        <dbReference type="EMBL" id="OBA26561.1"/>
    </source>
</evidence>